<keyword evidence="1" id="KW-0812">Transmembrane</keyword>
<dbReference type="KEGG" id="salk:FBQ74_08900"/>
<dbReference type="AlphaFoldDB" id="A0A5B7YD54"/>
<keyword evidence="1" id="KW-0472">Membrane</keyword>
<evidence type="ECO:0000313" key="2">
    <source>
        <dbReference type="EMBL" id="QCZ93602.1"/>
    </source>
</evidence>
<keyword evidence="1" id="KW-1133">Transmembrane helix</keyword>
<dbReference type="RefSeq" id="WP_139756346.1">
    <property type="nucleotide sequence ID" value="NZ_CP039852.1"/>
</dbReference>
<dbReference type="EMBL" id="CP039852">
    <property type="protein sequence ID" value="QCZ93602.1"/>
    <property type="molecule type" value="Genomic_DNA"/>
</dbReference>
<sequence length="155" mass="17413">MLSFREKSLWVSLLATVIIASLYADNIYDALVAGKSVSAQASASLILRVVIVFVIIEVILHIALAMDDQRGAAGQEDERERGYRLAGTNAAYWVLSIGVISCVVQQVINHYTHMESSSAFIQYALAPMELKLLTIFWLSEMFRFITELYLYRTQS</sequence>
<reference evidence="2 3" key="1">
    <citation type="submission" date="2019-04" db="EMBL/GenBank/DDBJ databases">
        <title>Salinimonas iocasae sp. nov., a halophilic bacterium isolated from the outer tube casing of tubeworms in Okinawa Trough.</title>
        <authorList>
            <person name="Zhang H."/>
            <person name="Wang H."/>
            <person name="Li C."/>
        </authorList>
    </citation>
    <scope>NUCLEOTIDE SEQUENCE [LARGE SCALE GENOMIC DNA]</scope>
    <source>
        <strain evidence="2 3">KX18D6</strain>
    </source>
</reference>
<keyword evidence="3" id="KW-1185">Reference proteome</keyword>
<proteinExistence type="predicted"/>
<name>A0A5B7YD54_9ALTE</name>
<gene>
    <name evidence="2" type="ORF">FBQ74_08900</name>
</gene>
<feature type="transmembrane region" description="Helical" evidence="1">
    <location>
        <begin position="120"/>
        <end position="138"/>
    </location>
</feature>
<protein>
    <submittedName>
        <fullName evidence="2">Uncharacterized protein</fullName>
    </submittedName>
</protein>
<evidence type="ECO:0000313" key="3">
    <source>
        <dbReference type="Proteomes" id="UP000304912"/>
    </source>
</evidence>
<dbReference type="Proteomes" id="UP000304912">
    <property type="component" value="Chromosome"/>
</dbReference>
<dbReference type="OrthoDB" id="7630939at2"/>
<accession>A0A5B7YD54</accession>
<feature type="transmembrane region" description="Helical" evidence="1">
    <location>
        <begin position="40"/>
        <end position="64"/>
    </location>
</feature>
<organism evidence="2 3">
    <name type="scientific">Salinimonas iocasae</name>
    <dbReference type="NCBI Taxonomy" id="2572577"/>
    <lineage>
        <taxon>Bacteria</taxon>
        <taxon>Pseudomonadati</taxon>
        <taxon>Pseudomonadota</taxon>
        <taxon>Gammaproteobacteria</taxon>
        <taxon>Alteromonadales</taxon>
        <taxon>Alteromonadaceae</taxon>
        <taxon>Alteromonas/Salinimonas group</taxon>
        <taxon>Salinimonas</taxon>
    </lineage>
</organism>
<feature type="transmembrane region" description="Helical" evidence="1">
    <location>
        <begin position="85"/>
        <end position="108"/>
    </location>
</feature>
<evidence type="ECO:0000256" key="1">
    <source>
        <dbReference type="SAM" id="Phobius"/>
    </source>
</evidence>